<feature type="transmembrane region" description="Helical" evidence="1">
    <location>
        <begin position="29"/>
        <end position="49"/>
    </location>
</feature>
<dbReference type="InterPro" id="IPR010699">
    <property type="entry name" value="DUF1275"/>
</dbReference>
<dbReference type="PANTHER" id="PTHR37314:SF4">
    <property type="entry name" value="UPF0700 TRANSMEMBRANE PROTEIN YOAK"/>
    <property type="match status" value="1"/>
</dbReference>
<organism evidence="2 3">
    <name type="scientific">Rhizophlyctis rosea</name>
    <dbReference type="NCBI Taxonomy" id="64517"/>
    <lineage>
        <taxon>Eukaryota</taxon>
        <taxon>Fungi</taxon>
        <taxon>Fungi incertae sedis</taxon>
        <taxon>Chytridiomycota</taxon>
        <taxon>Chytridiomycota incertae sedis</taxon>
        <taxon>Chytridiomycetes</taxon>
        <taxon>Rhizophlyctidales</taxon>
        <taxon>Rhizophlyctidaceae</taxon>
        <taxon>Rhizophlyctis</taxon>
    </lineage>
</organism>
<dbReference type="Proteomes" id="UP001212841">
    <property type="component" value="Unassembled WGS sequence"/>
</dbReference>
<dbReference type="EMBL" id="JADGJD010002283">
    <property type="protein sequence ID" value="KAJ3033473.1"/>
    <property type="molecule type" value="Genomic_DNA"/>
</dbReference>
<evidence type="ECO:0000313" key="2">
    <source>
        <dbReference type="EMBL" id="KAJ3033473.1"/>
    </source>
</evidence>
<gene>
    <name evidence="2" type="ORF">HK097_004832</name>
</gene>
<feature type="transmembrane region" description="Helical" evidence="1">
    <location>
        <begin position="83"/>
        <end position="104"/>
    </location>
</feature>
<dbReference type="AlphaFoldDB" id="A0AAD5WYS8"/>
<comment type="caution">
    <text evidence="2">The sequence shown here is derived from an EMBL/GenBank/DDBJ whole genome shotgun (WGS) entry which is preliminary data.</text>
</comment>
<reference evidence="2" key="1">
    <citation type="submission" date="2020-05" db="EMBL/GenBank/DDBJ databases">
        <title>Phylogenomic resolution of chytrid fungi.</title>
        <authorList>
            <person name="Stajich J.E."/>
            <person name="Amses K."/>
            <person name="Simmons R."/>
            <person name="Seto K."/>
            <person name="Myers J."/>
            <person name="Bonds A."/>
            <person name="Quandt C.A."/>
            <person name="Barry K."/>
            <person name="Liu P."/>
            <person name="Grigoriev I."/>
            <person name="Longcore J.E."/>
            <person name="James T.Y."/>
        </authorList>
    </citation>
    <scope>NUCLEOTIDE SEQUENCE</scope>
    <source>
        <strain evidence="2">JEL0318</strain>
    </source>
</reference>
<keyword evidence="1" id="KW-0812">Transmembrane</keyword>
<keyword evidence="3" id="KW-1185">Reference proteome</keyword>
<name>A0AAD5WYS8_9FUNG</name>
<keyword evidence="1" id="KW-1133">Transmembrane helix</keyword>
<accession>A0AAD5WYS8</accession>
<sequence>MISQTHKDEPENQSPSAAPPAQLLHSFPLLEYLTIILAGCILTLSCGLLNAIALTGYFATSVSHMTGHVALLSLAIAKGDYSSAYHLAAVIAAFMVGAFLSGAIVGGETFMLSRRYGVVLLIESISLVGAYGFHRVKADVGTYFAGFACGLQNAMATTYSGAIIRTTHVTGTTTDIALIL</sequence>
<dbReference type="PANTHER" id="PTHR37314">
    <property type="entry name" value="SLR0142 PROTEIN"/>
    <property type="match status" value="1"/>
</dbReference>
<evidence type="ECO:0000313" key="3">
    <source>
        <dbReference type="Proteomes" id="UP001212841"/>
    </source>
</evidence>
<protein>
    <submittedName>
        <fullName evidence="2">Uncharacterized protein</fullName>
    </submittedName>
</protein>
<keyword evidence="1" id="KW-0472">Membrane</keyword>
<feature type="non-terminal residue" evidence="2">
    <location>
        <position position="180"/>
    </location>
</feature>
<evidence type="ECO:0000256" key="1">
    <source>
        <dbReference type="SAM" id="Phobius"/>
    </source>
</evidence>
<dbReference type="Pfam" id="PF06912">
    <property type="entry name" value="DUF1275"/>
    <property type="match status" value="1"/>
</dbReference>
<proteinExistence type="predicted"/>
<feature type="transmembrane region" description="Helical" evidence="1">
    <location>
        <begin position="116"/>
        <end position="134"/>
    </location>
</feature>